<dbReference type="PANTHER" id="PTHR33116:SF86">
    <property type="entry name" value="REVERSE TRANSCRIPTASE DOMAIN-CONTAINING PROTEIN"/>
    <property type="match status" value="1"/>
</dbReference>
<dbReference type="Pfam" id="PF00078">
    <property type="entry name" value="RVT_1"/>
    <property type="match status" value="1"/>
</dbReference>
<dbReference type="Proteomes" id="UP001280121">
    <property type="component" value="Unassembled WGS sequence"/>
</dbReference>
<gene>
    <name evidence="2" type="ORF">Ddye_026084</name>
</gene>
<name>A0AAD9TLH1_9ROSI</name>
<sequence>MALKLDMLKAYDRVEWVFFKRMVIRMGFLEGWISQCCGAFLRPARGLRQWDPLSLYLFIICAEGLSSVINAAVSNGGISGFQCSRVGPIVSHILFADDSLLYSKATSDNCTTIRNLLDDYASASGQLINFEKLALCVSISVGRAEGSRLASIIGVQWVKCHERYMGLPCFTSRNKKKLFSEIKERVWDKVNGWKSKLFSVGGKEVLLKAVIHAIPTFAMSLFRLPRSLISDIHTMCGRFYWGIRRSLEKFTGALGIGCILERK</sequence>
<dbReference type="AlphaFoldDB" id="A0AAD9TLH1"/>
<keyword evidence="3" id="KW-1185">Reference proteome</keyword>
<dbReference type="EMBL" id="JANJYI010000008">
    <property type="protein sequence ID" value="KAK2638289.1"/>
    <property type="molecule type" value="Genomic_DNA"/>
</dbReference>
<dbReference type="PANTHER" id="PTHR33116">
    <property type="entry name" value="REVERSE TRANSCRIPTASE ZINC-BINDING DOMAIN-CONTAINING PROTEIN-RELATED-RELATED"/>
    <property type="match status" value="1"/>
</dbReference>
<protein>
    <recommendedName>
        <fullName evidence="1">Reverse transcriptase domain-containing protein</fullName>
    </recommendedName>
</protein>
<evidence type="ECO:0000313" key="3">
    <source>
        <dbReference type="Proteomes" id="UP001280121"/>
    </source>
</evidence>
<reference evidence="2" key="1">
    <citation type="journal article" date="2023" name="Plant J.">
        <title>Genome sequences and population genomics provide insights into the demographic history, inbreeding, and mutation load of two 'living fossil' tree species of Dipteronia.</title>
        <authorList>
            <person name="Feng Y."/>
            <person name="Comes H.P."/>
            <person name="Chen J."/>
            <person name="Zhu S."/>
            <person name="Lu R."/>
            <person name="Zhang X."/>
            <person name="Li P."/>
            <person name="Qiu J."/>
            <person name="Olsen K.M."/>
            <person name="Qiu Y."/>
        </authorList>
    </citation>
    <scope>NUCLEOTIDE SEQUENCE</scope>
    <source>
        <strain evidence="2">KIB01</strain>
    </source>
</reference>
<accession>A0AAD9TLH1</accession>
<organism evidence="2 3">
    <name type="scientific">Dipteronia dyeriana</name>
    <dbReference type="NCBI Taxonomy" id="168575"/>
    <lineage>
        <taxon>Eukaryota</taxon>
        <taxon>Viridiplantae</taxon>
        <taxon>Streptophyta</taxon>
        <taxon>Embryophyta</taxon>
        <taxon>Tracheophyta</taxon>
        <taxon>Spermatophyta</taxon>
        <taxon>Magnoliopsida</taxon>
        <taxon>eudicotyledons</taxon>
        <taxon>Gunneridae</taxon>
        <taxon>Pentapetalae</taxon>
        <taxon>rosids</taxon>
        <taxon>malvids</taxon>
        <taxon>Sapindales</taxon>
        <taxon>Sapindaceae</taxon>
        <taxon>Hippocastanoideae</taxon>
        <taxon>Acereae</taxon>
        <taxon>Dipteronia</taxon>
    </lineage>
</organism>
<proteinExistence type="predicted"/>
<evidence type="ECO:0000313" key="2">
    <source>
        <dbReference type="EMBL" id="KAK2638289.1"/>
    </source>
</evidence>
<dbReference type="PROSITE" id="PS50878">
    <property type="entry name" value="RT_POL"/>
    <property type="match status" value="1"/>
</dbReference>
<evidence type="ECO:0000259" key="1">
    <source>
        <dbReference type="PROSITE" id="PS50878"/>
    </source>
</evidence>
<dbReference type="InterPro" id="IPR000477">
    <property type="entry name" value="RT_dom"/>
</dbReference>
<comment type="caution">
    <text evidence="2">The sequence shown here is derived from an EMBL/GenBank/DDBJ whole genome shotgun (WGS) entry which is preliminary data.</text>
</comment>
<feature type="domain" description="Reverse transcriptase" evidence="1">
    <location>
        <begin position="1"/>
        <end position="169"/>
    </location>
</feature>